<dbReference type="SUPFAM" id="SSF51556">
    <property type="entry name" value="Metallo-dependent hydrolases"/>
    <property type="match status" value="1"/>
</dbReference>
<dbReference type="GO" id="GO:0016787">
    <property type="term" value="F:hydrolase activity"/>
    <property type="evidence" value="ECO:0007669"/>
    <property type="project" value="UniProtKB-KW"/>
</dbReference>
<dbReference type="PANTHER" id="PTHR10819:SF3">
    <property type="entry name" value="PHOSPHOTRIESTERASE-RELATED PROTEIN"/>
    <property type="match status" value="1"/>
</dbReference>
<dbReference type="Pfam" id="PF02126">
    <property type="entry name" value="PTE"/>
    <property type="match status" value="1"/>
</dbReference>
<comment type="caution">
    <text evidence="3">Lacks conserved residue(s) required for the propagation of feature annotation.</text>
</comment>
<reference evidence="5" key="1">
    <citation type="submission" date="2023-03" db="EMBL/GenBank/DDBJ databases">
        <title>Actinoallomurus iriomotensis NBRC 103684.</title>
        <authorList>
            <person name="Ichikawa N."/>
            <person name="Sato H."/>
            <person name="Tonouchi N."/>
        </authorList>
    </citation>
    <scope>NUCLEOTIDE SEQUENCE</scope>
    <source>
        <strain evidence="5">NBRC 103684</strain>
    </source>
</reference>
<evidence type="ECO:0000256" key="1">
    <source>
        <dbReference type="ARBA" id="ARBA00022723"/>
    </source>
</evidence>
<comment type="similarity">
    <text evidence="3">Belongs to the metallo-dependent hydrolases superfamily. Phosphotriesterase family.</text>
</comment>
<evidence type="ECO:0000256" key="2">
    <source>
        <dbReference type="ARBA" id="ARBA00022801"/>
    </source>
</evidence>
<dbReference type="Proteomes" id="UP001165074">
    <property type="component" value="Unassembled WGS sequence"/>
</dbReference>
<feature type="region of interest" description="Disordered" evidence="4">
    <location>
        <begin position="122"/>
        <end position="141"/>
    </location>
</feature>
<gene>
    <name evidence="5" type="ORF">Airi02_060650</name>
</gene>
<sequence length="141" mass="14987">MPGVMTVRGPVAAGELGRVDAHEHLFLRTPALPGDDFWDEEKSTAEARLVGESGIRTVVDLTPVGLGRRPSALARLAEASGLHVIAATGYHRSAHDPSGHWARPVDADVLVDVLVQDLTTGIDDRDWSGRTPRRPASGPAS</sequence>
<accession>A0A9W6S3X7</accession>
<proteinExistence type="inferred from homology"/>
<keyword evidence="6" id="KW-1185">Reference proteome</keyword>
<keyword evidence="2" id="KW-0378">Hydrolase</keyword>
<evidence type="ECO:0000313" key="5">
    <source>
        <dbReference type="EMBL" id="GLY88136.1"/>
    </source>
</evidence>
<dbReference type="EMBL" id="BSTK01000009">
    <property type="protein sequence ID" value="GLY88136.1"/>
    <property type="molecule type" value="Genomic_DNA"/>
</dbReference>
<dbReference type="PROSITE" id="PS51347">
    <property type="entry name" value="PHOSPHOTRIESTERASE_2"/>
    <property type="match status" value="1"/>
</dbReference>
<dbReference type="InterPro" id="IPR001559">
    <property type="entry name" value="Phosphotriesterase"/>
</dbReference>
<evidence type="ECO:0000313" key="6">
    <source>
        <dbReference type="Proteomes" id="UP001165074"/>
    </source>
</evidence>
<evidence type="ECO:0008006" key="7">
    <source>
        <dbReference type="Google" id="ProtNLM"/>
    </source>
</evidence>
<evidence type="ECO:0000256" key="4">
    <source>
        <dbReference type="SAM" id="MobiDB-lite"/>
    </source>
</evidence>
<dbReference type="PANTHER" id="PTHR10819">
    <property type="entry name" value="PHOSPHOTRIESTERASE-RELATED"/>
    <property type="match status" value="1"/>
</dbReference>
<dbReference type="GO" id="GO:0008270">
    <property type="term" value="F:zinc ion binding"/>
    <property type="evidence" value="ECO:0007669"/>
    <property type="project" value="InterPro"/>
</dbReference>
<organism evidence="5 6">
    <name type="scientific">Actinoallomurus iriomotensis</name>
    <dbReference type="NCBI Taxonomy" id="478107"/>
    <lineage>
        <taxon>Bacteria</taxon>
        <taxon>Bacillati</taxon>
        <taxon>Actinomycetota</taxon>
        <taxon>Actinomycetes</taxon>
        <taxon>Streptosporangiales</taxon>
        <taxon>Thermomonosporaceae</taxon>
        <taxon>Actinoallomurus</taxon>
    </lineage>
</organism>
<dbReference type="InterPro" id="IPR032466">
    <property type="entry name" value="Metal_Hydrolase"/>
</dbReference>
<keyword evidence="1" id="KW-0479">Metal-binding</keyword>
<protein>
    <recommendedName>
        <fullName evidence="7">Phosphotriesterase</fullName>
    </recommendedName>
</protein>
<evidence type="ECO:0000256" key="3">
    <source>
        <dbReference type="PROSITE-ProRule" id="PRU00679"/>
    </source>
</evidence>
<comment type="caution">
    <text evidence="5">The sequence shown here is derived from an EMBL/GenBank/DDBJ whole genome shotgun (WGS) entry which is preliminary data.</text>
</comment>
<name>A0A9W6S3X7_9ACTN</name>
<dbReference type="AlphaFoldDB" id="A0A9W6S3X7"/>
<dbReference type="Gene3D" id="3.20.20.140">
    <property type="entry name" value="Metal-dependent hydrolases"/>
    <property type="match status" value="1"/>
</dbReference>